<reference evidence="2 3" key="1">
    <citation type="submission" date="2017-06" db="EMBL/GenBank/DDBJ databases">
        <title>Genome sequencing of cyanobaciteial culture collection at National Institute for Environmental Studies (NIES).</title>
        <authorList>
            <person name="Hirose Y."/>
            <person name="Shimura Y."/>
            <person name="Fujisawa T."/>
            <person name="Nakamura Y."/>
            <person name="Kawachi M."/>
        </authorList>
    </citation>
    <scope>NUCLEOTIDE SEQUENCE [LARGE SCALE GENOMIC DNA]</scope>
    <source>
        <strain evidence="2 3">NIES-21</strain>
        <plasmid evidence="3">Plasmid2 dna</plasmid>
    </source>
</reference>
<dbReference type="AlphaFoldDB" id="A0A1Z4GRE3"/>
<organism evidence="2 3">
    <name type="scientific">Anabaenopsis circularis NIES-21</name>
    <dbReference type="NCBI Taxonomy" id="1085406"/>
    <lineage>
        <taxon>Bacteria</taxon>
        <taxon>Bacillati</taxon>
        <taxon>Cyanobacteriota</taxon>
        <taxon>Cyanophyceae</taxon>
        <taxon>Nostocales</taxon>
        <taxon>Nodulariaceae</taxon>
        <taxon>Anabaenopsis</taxon>
    </lineage>
</organism>
<evidence type="ECO:0000313" key="3">
    <source>
        <dbReference type="Proteomes" id="UP000218287"/>
    </source>
</evidence>
<proteinExistence type="predicted"/>
<geneLocation type="plasmid" evidence="3">
    <name>Plasmid2 dna</name>
</geneLocation>
<dbReference type="Proteomes" id="UP000218287">
    <property type="component" value="Plasmid Plasmid2 dna"/>
</dbReference>
<name>A0A1Z4GRE3_9CYAN</name>
<gene>
    <name evidence="2" type="ORF">NIES21_59270</name>
</gene>
<sequence>MKNSNRLRAEVGYGGWVAGNWLPFLGRFEKSPQPTRHIEQKLLKLEVTQLNNQNLARCENSQSSVRSSWSSKEVKTIQTI</sequence>
<evidence type="ECO:0000256" key="1">
    <source>
        <dbReference type="SAM" id="MobiDB-lite"/>
    </source>
</evidence>
<protein>
    <submittedName>
        <fullName evidence="2">Uncharacterized protein</fullName>
    </submittedName>
</protein>
<feature type="compositionally biased region" description="Low complexity" evidence="1">
    <location>
        <begin position="61"/>
        <end position="71"/>
    </location>
</feature>
<dbReference type="EMBL" id="AP018176">
    <property type="protein sequence ID" value="BAY20057.1"/>
    <property type="molecule type" value="Genomic_DNA"/>
</dbReference>
<feature type="region of interest" description="Disordered" evidence="1">
    <location>
        <begin position="59"/>
        <end position="80"/>
    </location>
</feature>
<accession>A0A1Z4GRE3</accession>
<keyword evidence="2" id="KW-0614">Plasmid</keyword>
<keyword evidence="3" id="KW-1185">Reference proteome</keyword>
<evidence type="ECO:0000313" key="2">
    <source>
        <dbReference type="EMBL" id="BAY20057.1"/>
    </source>
</evidence>